<accession>A0A0H2UTA3</accession>
<dbReference type="EMBL" id="AE014074">
    <property type="protein sequence ID" value="AAM78765.1"/>
    <property type="molecule type" value="Genomic_DNA"/>
</dbReference>
<name>A0A0H2UTA3_STRP3</name>
<evidence type="ECO:0000313" key="2">
    <source>
        <dbReference type="EMBL" id="AAM78765.1"/>
    </source>
</evidence>
<reference evidence="2 3" key="1">
    <citation type="journal article" date="2002" name="Proc. Natl. Acad. Sci. U.S.A.">
        <title>Genome sequence of a serotype M3 strain of group A Streptococcus: phage-encoded toxins, the high-virulence phenotype, and clone emergence.</title>
        <authorList>
            <person name="Beres S.B."/>
            <person name="Sylva G.L."/>
            <person name="Barbian K.D."/>
            <person name="Lei B."/>
            <person name="Hoff J.S."/>
            <person name="Mammarella N.D."/>
            <person name="Liu M.Y."/>
            <person name="Smoot J.C."/>
            <person name="Porcella S.F."/>
            <person name="Parkins L.D."/>
            <person name="Campbell D.S."/>
            <person name="Smith T.M."/>
            <person name="McCormick J.K."/>
            <person name="Leung D.Y."/>
            <person name="Schlievert P.M."/>
            <person name="Musser J.M."/>
        </authorList>
    </citation>
    <scope>NUCLEOTIDE SEQUENCE [LARGE SCALE GENOMIC DNA]</scope>
    <source>
        <strain evidence="3">ATCC BAA-595 / MGAS315</strain>
    </source>
</reference>
<sequence length="88" mass="10406">MLDYYLESDIIDQKILLAILLTEKELTMAAACSQTTLTALKIKQYLRQFNALFKGYLRIELIKSRIYCEVLNDKREAFFMTFLPYQIL</sequence>
<gene>
    <name evidence="2" type="ordered locus">SpyM3_0158</name>
</gene>
<dbReference type="Proteomes" id="UP000000564">
    <property type="component" value="Chromosome"/>
</dbReference>
<dbReference type="Pfam" id="PF08280">
    <property type="entry name" value="HTH_Mga"/>
    <property type="match status" value="1"/>
</dbReference>
<protein>
    <submittedName>
        <fullName evidence="2">Putative regulatory protein</fullName>
    </submittedName>
</protein>
<feature type="domain" description="M protein trans-acting positive regulator (MGA) HTH" evidence="1">
    <location>
        <begin position="7"/>
        <end position="65"/>
    </location>
</feature>
<dbReference type="KEGG" id="spg:SpyM3_0158"/>
<evidence type="ECO:0000313" key="3">
    <source>
        <dbReference type="Proteomes" id="UP000000564"/>
    </source>
</evidence>
<dbReference type="HOGENOM" id="CLU_173383_0_0_9"/>
<dbReference type="InterPro" id="IPR013199">
    <property type="entry name" value="HTH_Mga_DNA-bd_dom"/>
</dbReference>
<dbReference type="AlphaFoldDB" id="A0A0H2UTA3"/>
<proteinExistence type="predicted"/>
<evidence type="ECO:0000259" key="1">
    <source>
        <dbReference type="Pfam" id="PF08280"/>
    </source>
</evidence>
<organism evidence="2 3">
    <name type="scientific">Streptococcus pyogenes serotype M3 (strain ATCC BAA-595 / MGAS315)</name>
    <dbReference type="NCBI Taxonomy" id="198466"/>
    <lineage>
        <taxon>Bacteria</taxon>
        <taxon>Bacillati</taxon>
        <taxon>Bacillota</taxon>
        <taxon>Bacilli</taxon>
        <taxon>Lactobacillales</taxon>
        <taxon>Streptococcaceae</taxon>
        <taxon>Streptococcus</taxon>
    </lineage>
</organism>